<evidence type="ECO:0000313" key="1">
    <source>
        <dbReference type="EMBL" id="PWK55194.1"/>
    </source>
</evidence>
<keyword evidence="2" id="KW-1185">Reference proteome</keyword>
<reference evidence="1 2" key="1">
    <citation type="submission" date="2018-05" db="EMBL/GenBank/DDBJ databases">
        <title>Genomic Encyclopedia of Type Strains, Phase IV (KMG-IV): sequencing the most valuable type-strain genomes for metagenomic binning, comparative biology and taxonomic classification.</title>
        <authorList>
            <person name="Goeker M."/>
        </authorList>
    </citation>
    <scope>NUCLEOTIDE SEQUENCE [LARGE SCALE GENOMIC DNA]</scope>
    <source>
        <strain evidence="1 2">DSM 103371</strain>
    </source>
</reference>
<dbReference type="AlphaFoldDB" id="A0A316G2M6"/>
<gene>
    <name evidence="1" type="ORF">C8D95_10873</name>
</gene>
<name>A0A316G2M6_9RHOB</name>
<protein>
    <submittedName>
        <fullName evidence="1">Uncharacterized protein</fullName>
    </submittedName>
</protein>
<evidence type="ECO:0000313" key="2">
    <source>
        <dbReference type="Proteomes" id="UP000245390"/>
    </source>
</evidence>
<dbReference type="KEGG" id="salo:EF888_06910"/>
<comment type="caution">
    <text evidence="1">The sequence shown here is derived from an EMBL/GenBank/DDBJ whole genome shotgun (WGS) entry which is preliminary data.</text>
</comment>
<dbReference type="EMBL" id="QGGV01000008">
    <property type="protein sequence ID" value="PWK55194.1"/>
    <property type="molecule type" value="Genomic_DNA"/>
</dbReference>
<dbReference type="Proteomes" id="UP000245390">
    <property type="component" value="Unassembled WGS sequence"/>
</dbReference>
<accession>A0A316G2M6</accession>
<sequence length="97" mass="10777">MSLAIEWIEDSVIAEIVAILIESNSHIINADTLAASLGTRLTRLSLRRAGYVPKEERGLWSHPTACGQTPERLAQDCDDALCELDPEDVLKAYRTLR</sequence>
<dbReference type="RefSeq" id="WP_109760199.1">
    <property type="nucleotide sequence ID" value="NZ_CP034588.1"/>
</dbReference>
<organism evidence="1 2">
    <name type="scientific">Silicimonas algicola</name>
    <dbReference type="NCBI Taxonomy" id="1826607"/>
    <lineage>
        <taxon>Bacteria</taxon>
        <taxon>Pseudomonadati</taxon>
        <taxon>Pseudomonadota</taxon>
        <taxon>Alphaproteobacteria</taxon>
        <taxon>Rhodobacterales</taxon>
        <taxon>Paracoccaceae</taxon>
    </lineage>
</organism>
<proteinExistence type="predicted"/>